<evidence type="ECO:0000313" key="3">
    <source>
        <dbReference type="Proteomes" id="UP000051162"/>
    </source>
</evidence>
<dbReference type="PATRIC" id="fig|1423773.3.peg.320"/>
<proteinExistence type="predicted"/>
<gene>
    <name evidence="2" type="ORF">FD30_GL000315</name>
</gene>
<feature type="chain" id="PRO_5038599667" evidence="1">
    <location>
        <begin position="23"/>
        <end position="125"/>
    </location>
</feature>
<accession>A0A0R1K0M8</accession>
<comment type="caution">
    <text evidence="2">The sequence shown here is derived from an EMBL/GenBank/DDBJ whole genome shotgun (WGS) entry which is preliminary data.</text>
</comment>
<evidence type="ECO:0000256" key="1">
    <source>
        <dbReference type="SAM" id="SignalP"/>
    </source>
</evidence>
<dbReference type="GeneID" id="84783668"/>
<keyword evidence="1" id="KW-0732">Signal</keyword>
<dbReference type="RefSeq" id="WP_056944631.1">
    <property type="nucleotide sequence ID" value="NZ_AZDT01000055.1"/>
</dbReference>
<dbReference type="AlphaFoldDB" id="A0A0R1K0M8"/>
<reference evidence="2 3" key="1">
    <citation type="journal article" date="2015" name="Genome Announc.">
        <title>Expanding the biotechnology potential of lactobacilli through comparative genomics of 213 strains and associated genera.</title>
        <authorList>
            <person name="Sun Z."/>
            <person name="Harris H.M."/>
            <person name="McCann A."/>
            <person name="Guo C."/>
            <person name="Argimon S."/>
            <person name="Zhang W."/>
            <person name="Yang X."/>
            <person name="Jeffery I.B."/>
            <person name="Cooney J.C."/>
            <person name="Kagawa T.F."/>
            <person name="Liu W."/>
            <person name="Song Y."/>
            <person name="Salvetti E."/>
            <person name="Wrobel A."/>
            <person name="Rasinkangas P."/>
            <person name="Parkhill J."/>
            <person name="Rea M.C."/>
            <person name="O'Sullivan O."/>
            <person name="Ritari J."/>
            <person name="Douillard F.P."/>
            <person name="Paul Ross R."/>
            <person name="Yang R."/>
            <person name="Briner A.E."/>
            <person name="Felis G.E."/>
            <person name="de Vos W.M."/>
            <person name="Barrangou R."/>
            <person name="Klaenhammer T.R."/>
            <person name="Caufield P.W."/>
            <person name="Cui Y."/>
            <person name="Zhang H."/>
            <person name="O'Toole P.W."/>
        </authorList>
    </citation>
    <scope>NUCLEOTIDE SEQUENCE [LARGE SCALE GENOMIC DNA]</scope>
    <source>
        <strain evidence="2 3">DSM 19117</strain>
    </source>
</reference>
<dbReference type="OrthoDB" id="9966092at2"/>
<organism evidence="2 3">
    <name type="scientific">Levilactobacillus namurensis DSM 19117</name>
    <dbReference type="NCBI Taxonomy" id="1423773"/>
    <lineage>
        <taxon>Bacteria</taxon>
        <taxon>Bacillati</taxon>
        <taxon>Bacillota</taxon>
        <taxon>Bacilli</taxon>
        <taxon>Lactobacillales</taxon>
        <taxon>Lactobacillaceae</taxon>
        <taxon>Levilactobacillus</taxon>
    </lineage>
</organism>
<dbReference type="Proteomes" id="UP000051162">
    <property type="component" value="Unassembled WGS sequence"/>
</dbReference>
<evidence type="ECO:0000313" key="2">
    <source>
        <dbReference type="EMBL" id="KRK73738.1"/>
    </source>
</evidence>
<dbReference type="EMBL" id="AZDT01000055">
    <property type="protein sequence ID" value="KRK73738.1"/>
    <property type="molecule type" value="Genomic_DNA"/>
</dbReference>
<name>A0A0R1K0M8_9LACO</name>
<protein>
    <submittedName>
        <fullName evidence="2">Uncharacterized protein</fullName>
    </submittedName>
</protein>
<feature type="signal peptide" evidence="1">
    <location>
        <begin position="1"/>
        <end position="22"/>
    </location>
</feature>
<sequence>MIKQALLTGVAVLSLGTVAINAQPQPVQAQKLHQAIPEKYWGNWKYKQTKVMIHPHEVKGPGFHYKGKSLGVRKNSKKSISIFQTYKGKQASPSFVLKRTKHHHKLALRANFDGTVEYYTRKGIF</sequence>
<keyword evidence="3" id="KW-1185">Reference proteome</keyword>